<dbReference type="InterPro" id="IPR006159">
    <property type="entry name" value="Acid_CoA_mut_C"/>
</dbReference>
<keyword evidence="4" id="KW-0479">Metal-binding</keyword>
<evidence type="ECO:0000256" key="6">
    <source>
        <dbReference type="ARBA" id="ARBA00023285"/>
    </source>
</evidence>
<dbReference type="Pfam" id="PF01642">
    <property type="entry name" value="MM_CoA_mutase"/>
    <property type="match status" value="1"/>
</dbReference>
<dbReference type="Pfam" id="PF02310">
    <property type="entry name" value="B12-binding"/>
    <property type="match status" value="1"/>
</dbReference>
<keyword evidence="5 8" id="KW-0413">Isomerase</keyword>
<sequence>MRKTISVKKPDFNVSPQEREIYNFEKDGLELKSSYEKKDVKDESLTQTSPGIVPYLRGPYSTMYVQKPWTVRQYAGFSTAEESNAFYRRNLAAGQKGLSVAFDLATHRGYDSDHSRVVGDVGKAGVAIDSVEDMKILFNEIPLDQISVSMTMNGAVLPILSFYIVAAEEQGVKQELLSGTIQNDILKEFMVRNTYIYPPAPSMKIIADIFEYTSQNIPKFNSISISGYHMQEAGATPVLEMAYTLADGLEYVRTGIKAGMNVDDFAPRLSFFWAIGMNHFMEIAKMRAARYIWATLLKQFNPQNPKSLALRTHSQTSGWSLTEQEPFNNITRTAIEALSSALGGTQSLHTNALDEAIALPTDYSAKIARNTQIILQQESGICDVVDPMGGSNLVESLTQQMIEEAMRYIDEVEQEGGMTKAIEAGIPKMRIEEAAAKKQAKIDSGEEFIIGVNSFKSSLKQDQIEILDIDNTEVRRKQIERLNTIKAERNTEAVEQILNEIRESAKTGKGNLLALCIEAARRRVTLGEMSDAMEETFGRYKANIKTISGVYAMNAGKNEYFEKALHLTQKFEEEEGRRPRLMVAKMGQDGHDRGAKVVATAFADMGFDVDVAPLFQTPEEVAKQAVENDIHILGVSSLAAGHKTLVPQVVEELSKLGADDITIVVGGVIPQQDYEFLYANGADFIFGPGTNLPKCAVEILERFLEK</sequence>
<dbReference type="Gene3D" id="3.20.20.240">
    <property type="entry name" value="Methylmalonyl-CoA mutase"/>
    <property type="match status" value="1"/>
</dbReference>
<dbReference type="InterPro" id="IPR006099">
    <property type="entry name" value="MeMalonylCoA_mutase_a/b_cat"/>
</dbReference>
<dbReference type="EMBL" id="JACHKS010000004">
    <property type="protein sequence ID" value="MBB6333247.1"/>
    <property type="molecule type" value="Genomic_DNA"/>
</dbReference>
<evidence type="ECO:0000313" key="9">
    <source>
        <dbReference type="Proteomes" id="UP000587367"/>
    </source>
</evidence>
<dbReference type="Proteomes" id="UP000587367">
    <property type="component" value="Unassembled WGS sequence"/>
</dbReference>
<dbReference type="CDD" id="cd02071">
    <property type="entry name" value="MM_CoA_mut_B12_BD"/>
    <property type="match status" value="1"/>
</dbReference>
<evidence type="ECO:0000256" key="2">
    <source>
        <dbReference type="ARBA" id="ARBA00008465"/>
    </source>
</evidence>
<name>A0ABR6Q5K0_9FLAO</name>
<dbReference type="EC" id="5.4.99.2" evidence="8"/>
<protein>
    <submittedName>
        <fullName evidence="8">Methylmalonyl-CoA mutase</fullName>
        <ecNumber evidence="8">5.4.99.2</ecNumber>
    </submittedName>
</protein>
<evidence type="ECO:0000256" key="5">
    <source>
        <dbReference type="ARBA" id="ARBA00023235"/>
    </source>
</evidence>
<comment type="caution">
    <text evidence="8">The sequence shown here is derived from an EMBL/GenBank/DDBJ whole genome shotgun (WGS) entry which is preliminary data.</text>
</comment>
<dbReference type="InterPro" id="IPR016176">
    <property type="entry name" value="Cbl-dep_enz_cat"/>
</dbReference>
<reference evidence="8 9" key="1">
    <citation type="submission" date="2020-08" db="EMBL/GenBank/DDBJ databases">
        <title>Functional genomics of gut bacteria from endangered species of beetles.</title>
        <authorList>
            <person name="Carlos-Shanley C."/>
        </authorList>
    </citation>
    <scope>NUCLEOTIDE SEQUENCE [LARGE SCALE GENOMIC DNA]</scope>
    <source>
        <strain evidence="8 9">S00068</strain>
    </source>
</reference>
<accession>A0ABR6Q5K0</accession>
<evidence type="ECO:0000313" key="8">
    <source>
        <dbReference type="EMBL" id="MBB6333247.1"/>
    </source>
</evidence>
<dbReference type="InterPro" id="IPR006098">
    <property type="entry name" value="MMCoA_mutase_a_cat"/>
</dbReference>
<dbReference type="PANTHER" id="PTHR48101">
    <property type="entry name" value="METHYLMALONYL-COA MUTASE, MITOCHONDRIAL-RELATED"/>
    <property type="match status" value="1"/>
</dbReference>
<evidence type="ECO:0000256" key="3">
    <source>
        <dbReference type="ARBA" id="ARBA00022628"/>
    </source>
</evidence>
<keyword evidence="3" id="KW-0846">Cobalamin</keyword>
<dbReference type="NCBIfam" id="TIGR00641">
    <property type="entry name" value="acid_CoA_mut_N"/>
    <property type="match status" value="1"/>
</dbReference>
<keyword evidence="6" id="KW-0170">Cobalt</keyword>
<dbReference type="PANTHER" id="PTHR48101:SF4">
    <property type="entry name" value="METHYLMALONYL-COA MUTASE, MITOCHONDRIAL"/>
    <property type="match status" value="1"/>
</dbReference>
<dbReference type="PROSITE" id="PS51332">
    <property type="entry name" value="B12_BINDING"/>
    <property type="match status" value="1"/>
</dbReference>
<dbReference type="CDD" id="cd03679">
    <property type="entry name" value="MM_CoA_mutase_alpha_like"/>
    <property type="match status" value="1"/>
</dbReference>
<keyword evidence="9" id="KW-1185">Reference proteome</keyword>
<organism evidence="8 9">
    <name type="scientific">Chryseobacterium sediminis</name>
    <dbReference type="NCBI Taxonomy" id="1679494"/>
    <lineage>
        <taxon>Bacteria</taxon>
        <taxon>Pseudomonadati</taxon>
        <taxon>Bacteroidota</taxon>
        <taxon>Flavobacteriia</taxon>
        <taxon>Flavobacteriales</taxon>
        <taxon>Weeksellaceae</taxon>
        <taxon>Chryseobacterium group</taxon>
        <taxon>Chryseobacterium</taxon>
    </lineage>
</organism>
<gene>
    <name evidence="8" type="ORF">HNP24_004271</name>
</gene>
<dbReference type="SUPFAM" id="SSF51703">
    <property type="entry name" value="Cobalamin (vitamin B12)-dependent enzymes"/>
    <property type="match status" value="1"/>
</dbReference>
<comment type="similarity">
    <text evidence="2">Belongs to the methylmalonyl-CoA mutase family.</text>
</comment>
<dbReference type="NCBIfam" id="NF006944">
    <property type="entry name" value="PRK09426.1"/>
    <property type="match status" value="1"/>
</dbReference>
<dbReference type="Gene3D" id="3.40.50.280">
    <property type="entry name" value="Cobalamin-binding domain"/>
    <property type="match status" value="1"/>
</dbReference>
<dbReference type="SUPFAM" id="SSF52242">
    <property type="entry name" value="Cobalamin (vitamin B12)-binding domain"/>
    <property type="match status" value="1"/>
</dbReference>
<evidence type="ECO:0000256" key="4">
    <source>
        <dbReference type="ARBA" id="ARBA00022723"/>
    </source>
</evidence>
<proteinExistence type="inferred from homology"/>
<dbReference type="InterPro" id="IPR036724">
    <property type="entry name" value="Cobalamin-bd_sf"/>
</dbReference>
<comment type="cofactor">
    <cofactor evidence="1">
        <name>adenosylcob(III)alamin</name>
        <dbReference type="ChEBI" id="CHEBI:18408"/>
    </cofactor>
</comment>
<dbReference type="GO" id="GO:0004494">
    <property type="term" value="F:methylmalonyl-CoA mutase activity"/>
    <property type="evidence" value="ECO:0007669"/>
    <property type="project" value="UniProtKB-EC"/>
</dbReference>
<evidence type="ECO:0000256" key="1">
    <source>
        <dbReference type="ARBA" id="ARBA00001922"/>
    </source>
</evidence>
<dbReference type="NCBIfam" id="TIGR00640">
    <property type="entry name" value="acid_CoA_mut_C"/>
    <property type="match status" value="1"/>
</dbReference>
<feature type="domain" description="B12-binding" evidence="7">
    <location>
        <begin position="578"/>
        <end position="706"/>
    </location>
</feature>
<evidence type="ECO:0000259" key="7">
    <source>
        <dbReference type="PROSITE" id="PS51332"/>
    </source>
</evidence>
<dbReference type="RefSeq" id="WP_184560109.1">
    <property type="nucleotide sequence ID" value="NZ_JACHKS010000004.1"/>
</dbReference>
<dbReference type="InterPro" id="IPR006158">
    <property type="entry name" value="Cobalamin-bd"/>
</dbReference>